<dbReference type="GO" id="GO:0003676">
    <property type="term" value="F:nucleic acid binding"/>
    <property type="evidence" value="ECO:0007669"/>
    <property type="project" value="InterPro"/>
</dbReference>
<keyword evidence="4" id="KW-1185">Reference proteome</keyword>
<dbReference type="GO" id="GO:0008270">
    <property type="term" value="F:zinc ion binding"/>
    <property type="evidence" value="ECO:0007669"/>
    <property type="project" value="InterPro"/>
</dbReference>
<gene>
    <name evidence="3" type="ORF">DS079_11000</name>
</gene>
<feature type="compositionally biased region" description="Basic residues" evidence="1">
    <location>
        <begin position="367"/>
        <end position="378"/>
    </location>
</feature>
<dbReference type="GO" id="GO:0004519">
    <property type="term" value="F:endonuclease activity"/>
    <property type="evidence" value="ECO:0007669"/>
    <property type="project" value="InterPro"/>
</dbReference>
<evidence type="ECO:0000313" key="3">
    <source>
        <dbReference type="EMBL" id="RRR18265.1"/>
    </source>
</evidence>
<evidence type="ECO:0000259" key="2">
    <source>
        <dbReference type="Pfam" id="PF01844"/>
    </source>
</evidence>
<comment type="caution">
    <text evidence="3">The sequence shown here is derived from an EMBL/GenBank/DDBJ whole genome shotgun (WGS) entry which is preliminary data.</text>
</comment>
<dbReference type="Proteomes" id="UP000274327">
    <property type="component" value="Unassembled WGS sequence"/>
</dbReference>
<evidence type="ECO:0000313" key="4">
    <source>
        <dbReference type="Proteomes" id="UP000274327"/>
    </source>
</evidence>
<name>A0A426SJE3_9MICO</name>
<accession>A0A426SJE3</accession>
<feature type="region of interest" description="Disordered" evidence="1">
    <location>
        <begin position="194"/>
        <end position="428"/>
    </location>
</feature>
<feature type="domain" description="HNH" evidence="2">
    <location>
        <begin position="151"/>
        <end position="199"/>
    </location>
</feature>
<feature type="compositionally biased region" description="Basic and acidic residues" evidence="1">
    <location>
        <begin position="212"/>
        <end position="229"/>
    </location>
</feature>
<dbReference type="EMBL" id="QOCI01000008">
    <property type="protein sequence ID" value="RRR18265.1"/>
    <property type="molecule type" value="Genomic_DNA"/>
</dbReference>
<dbReference type="AlphaFoldDB" id="A0A426SJE3"/>
<feature type="compositionally biased region" description="Low complexity" evidence="1">
    <location>
        <begin position="275"/>
        <end position="302"/>
    </location>
</feature>
<dbReference type="Pfam" id="PF01844">
    <property type="entry name" value="HNH"/>
    <property type="match status" value="1"/>
</dbReference>
<dbReference type="InterPro" id="IPR052892">
    <property type="entry name" value="NA-targeting_endonuclease"/>
</dbReference>
<feature type="compositionally biased region" description="Low complexity" evidence="1">
    <location>
        <begin position="388"/>
        <end position="407"/>
    </location>
</feature>
<dbReference type="Gene3D" id="1.10.30.50">
    <property type="match status" value="1"/>
</dbReference>
<dbReference type="InterPro" id="IPR002711">
    <property type="entry name" value="HNH"/>
</dbReference>
<feature type="compositionally biased region" description="Gly residues" evidence="1">
    <location>
        <begin position="348"/>
        <end position="366"/>
    </location>
</feature>
<sequence length="445" mass="48125">MPFFQVDDDLPTSSKVRTLAYERAAAGDLTGLAAMGLWTIAGASVQASLTDGVVSRVELIRATLDPRSADMLASLLVEAGFWHAPDHDCPRCPAVEGGTFLFHDWFDLRYDRGEQVKTTRRKRKELQDPVLVQSVWMRDCTDPQNPTIGKCRYCGETVRRQDRKSDRAPEMDHVDPTKAYGARNVVLSCRSCNRKKGRRTPEEAGMVLRPAPRHEDLVDMVDSPRRDEGSPSTDPWVDSLRMDAGSPSSLEEDPGPPPAWAVDPEEVEQARPERTQGSSTPPGSGSAAPAPAPAAPDQAGSDLIGSDPRLIYQRERPGSDQIRPDQTGNQPDPLSRAGARPRVDAPGHGQGQGQGEGSGQGQGSGSGHRRRRRRKRSRGAGSGGASGAGSRVEVGDPPVVDPGSVPGRFGSAWYRHHGPPSSLGEETTCMEHGINAPCWKCEEER</sequence>
<dbReference type="CDD" id="cd00085">
    <property type="entry name" value="HNHc"/>
    <property type="match status" value="1"/>
</dbReference>
<dbReference type="PANTHER" id="PTHR33877">
    <property type="entry name" value="SLL1193 PROTEIN"/>
    <property type="match status" value="1"/>
</dbReference>
<dbReference type="PANTHER" id="PTHR33877:SF1">
    <property type="entry name" value="TYPE IV METHYL-DIRECTED RESTRICTION ENZYME ECOKMCRA"/>
    <property type="match status" value="1"/>
</dbReference>
<protein>
    <recommendedName>
        <fullName evidence="2">HNH domain-containing protein</fullName>
    </recommendedName>
</protein>
<reference evidence="3 4" key="1">
    <citation type="submission" date="2018-07" db="EMBL/GenBank/DDBJ databases">
        <title>Brachybacteriurn paraconglorneratum KCTC 9916.</title>
        <authorList>
            <person name="Li Y."/>
        </authorList>
    </citation>
    <scope>NUCLEOTIDE SEQUENCE [LARGE SCALE GENOMIC DNA]</scope>
    <source>
        <strain evidence="3 4">KCTC 9916</strain>
    </source>
</reference>
<dbReference type="InterPro" id="IPR003615">
    <property type="entry name" value="HNH_nuc"/>
</dbReference>
<organism evidence="3 4">
    <name type="scientific">Brachybacterium paraconglomeratum</name>
    <dbReference type="NCBI Taxonomy" id="173362"/>
    <lineage>
        <taxon>Bacteria</taxon>
        <taxon>Bacillati</taxon>
        <taxon>Actinomycetota</taxon>
        <taxon>Actinomycetes</taxon>
        <taxon>Micrococcales</taxon>
        <taxon>Dermabacteraceae</taxon>
        <taxon>Brachybacterium</taxon>
    </lineage>
</organism>
<dbReference type="RefSeq" id="WP_126987592.1">
    <property type="nucleotide sequence ID" value="NZ_ML133856.1"/>
</dbReference>
<evidence type="ECO:0000256" key="1">
    <source>
        <dbReference type="SAM" id="MobiDB-lite"/>
    </source>
</evidence>
<proteinExistence type="predicted"/>
<dbReference type="GeneID" id="78121548"/>